<dbReference type="Proteomes" id="UP001148629">
    <property type="component" value="Unassembled WGS sequence"/>
</dbReference>
<comment type="caution">
    <text evidence="1">The sequence shown here is derived from an EMBL/GenBank/DDBJ whole genome shotgun (WGS) entry which is preliminary data.</text>
</comment>
<accession>A0ACC1SLC2</accession>
<protein>
    <submittedName>
        <fullName evidence="1">Uncharacterized protein</fullName>
    </submittedName>
</protein>
<evidence type="ECO:0000313" key="1">
    <source>
        <dbReference type="EMBL" id="KAJ3542148.1"/>
    </source>
</evidence>
<keyword evidence="2" id="KW-1185">Reference proteome</keyword>
<proteinExistence type="predicted"/>
<reference evidence="1" key="1">
    <citation type="submission" date="2022-08" db="EMBL/GenBank/DDBJ databases">
        <title>Genome Sequence of Fusarium decemcellulare.</title>
        <authorList>
            <person name="Buettner E."/>
        </authorList>
    </citation>
    <scope>NUCLEOTIDE SEQUENCE</scope>
    <source>
        <strain evidence="1">Babe19</strain>
    </source>
</reference>
<gene>
    <name evidence="1" type="ORF">NM208_g4249</name>
</gene>
<organism evidence="1 2">
    <name type="scientific">Fusarium decemcellulare</name>
    <dbReference type="NCBI Taxonomy" id="57161"/>
    <lineage>
        <taxon>Eukaryota</taxon>
        <taxon>Fungi</taxon>
        <taxon>Dikarya</taxon>
        <taxon>Ascomycota</taxon>
        <taxon>Pezizomycotina</taxon>
        <taxon>Sordariomycetes</taxon>
        <taxon>Hypocreomycetidae</taxon>
        <taxon>Hypocreales</taxon>
        <taxon>Nectriaceae</taxon>
        <taxon>Fusarium</taxon>
        <taxon>Fusarium decemcellulare species complex</taxon>
    </lineage>
</organism>
<dbReference type="EMBL" id="JANRMS010000311">
    <property type="protein sequence ID" value="KAJ3542148.1"/>
    <property type="molecule type" value="Genomic_DNA"/>
</dbReference>
<sequence>MAEVALAALAFIPPFLHFTAVIGKTVDEFIATKEFVENNRTLKRLERQIRLWTSMLKDISSLQGPKGSARSQTVRACKASIRQMANVNRTLENLQESLWGDHNVLHRTESRGFDDFSSGDDQAVDTANTSFQDEVSEDTTASTMATCDGLREVFDPPSPTYQQSDQSTMTDIAGMSPPLTSVLYPNFQRLAPLGRGITRDATDIGEDGHLQVAGSFEQTALTSSTVLKIDKEDWESSYHLGLGNSSVNGMVTLNIDLPASRLKELQPTCGDHLEVNLEADAITRQFSLILSPVKLMNSQARSRGFPVGQASTLHARSTELILHWDIQETRTKAQVYYRLSKLKELRQEIEGRRGRNATFPVPKFCNIAVCILMDWERYQKWIQGDEDDTALQALWEQGIIATLPLLIRLKDGTFRPHVWCETRTRLGEVRGADQNEKAIHAIVQKYTYPECGFAKEKLEATGATTRFITVIHRVGSQDEWVDFIRSVESVEPDAGVPLYRLGSNGDSIDAEKLSRHCGSNVSLWEN</sequence>
<name>A0ACC1SLC2_9HYPO</name>
<evidence type="ECO:0000313" key="2">
    <source>
        <dbReference type="Proteomes" id="UP001148629"/>
    </source>
</evidence>